<sequence length="91" mass="9919">MSGAGREMSANGIPDVKCRRTEFLPGWNELCRKGDRLRVQGVGTPLPDDTECAWLSGSTPSGFPKRTCGALPYPDSLKEKHTTLMNITPGR</sequence>
<reference evidence="1" key="1">
    <citation type="journal article" date="2007" name="PLoS ONE">
        <title>The first genome sequence of an elite grapevine cultivar (Pinot noir Vitis vinifera L.): coping with a highly heterozygous genome.</title>
        <authorList>
            <person name="Velasco R."/>
            <person name="Zharkikh A."/>
            <person name="Troggio M."/>
            <person name="Cartwright D.A."/>
            <person name="Cestaro A."/>
            <person name="Pruss D."/>
            <person name="Pindo M."/>
            <person name="FitzGerald L.M."/>
            <person name="Vezzulli S."/>
            <person name="Reid J."/>
            <person name="Malacarne G."/>
            <person name="Iliev D."/>
            <person name="Coppola G."/>
            <person name="Wardell B."/>
            <person name="Micheletti D."/>
            <person name="Macalma T."/>
            <person name="Facci M."/>
            <person name="Mitchell J.T."/>
            <person name="Perazzolli M."/>
            <person name="Eldredge G."/>
            <person name="Gatto P."/>
            <person name="Oyzerski R."/>
            <person name="Moretto M."/>
            <person name="Gutin N."/>
            <person name="Stefanini M."/>
            <person name="Chen Y."/>
            <person name="Segala C."/>
            <person name="Davenport C."/>
            <person name="Dematte L."/>
            <person name="Mraz A."/>
            <person name="Battilana J."/>
            <person name="Stormo K."/>
            <person name="Costa F."/>
            <person name="Tao Q."/>
            <person name="Si-Ammour A."/>
            <person name="Harkins T."/>
            <person name="Lackey A."/>
            <person name="Perbost C."/>
            <person name="Taillon B."/>
            <person name="Stella A."/>
            <person name="Solovyev V."/>
            <person name="Fawcett J.A."/>
            <person name="Sterck L."/>
            <person name="Vandepoele K."/>
            <person name="Grando S.M."/>
            <person name="Toppo S."/>
            <person name="Moser C."/>
            <person name="Lanchbury J."/>
            <person name="Bogden R."/>
            <person name="Skolnick M."/>
            <person name="Sgaramella V."/>
            <person name="Bhatnagar S.K."/>
            <person name="Fontana P."/>
            <person name="Gutin A."/>
            <person name="Van de Peer Y."/>
            <person name="Salamini F."/>
            <person name="Viola R."/>
        </authorList>
    </citation>
    <scope>NUCLEOTIDE SEQUENCE</scope>
</reference>
<gene>
    <name evidence="1" type="ORF">VITISV_030766</name>
</gene>
<proteinExistence type="predicted"/>
<dbReference type="AlphaFoldDB" id="A5AX42"/>
<name>A5AX42_VITVI</name>
<evidence type="ECO:0000313" key="1">
    <source>
        <dbReference type="EMBL" id="CAN60700.1"/>
    </source>
</evidence>
<protein>
    <submittedName>
        <fullName evidence="1">Uncharacterized protein</fullName>
    </submittedName>
</protein>
<organism evidence="1">
    <name type="scientific">Vitis vinifera</name>
    <name type="common">Grape</name>
    <dbReference type="NCBI Taxonomy" id="29760"/>
    <lineage>
        <taxon>Eukaryota</taxon>
        <taxon>Viridiplantae</taxon>
        <taxon>Streptophyta</taxon>
        <taxon>Embryophyta</taxon>
        <taxon>Tracheophyta</taxon>
        <taxon>Spermatophyta</taxon>
        <taxon>Magnoliopsida</taxon>
        <taxon>eudicotyledons</taxon>
        <taxon>Gunneridae</taxon>
        <taxon>Pentapetalae</taxon>
        <taxon>rosids</taxon>
        <taxon>Vitales</taxon>
        <taxon>Vitaceae</taxon>
        <taxon>Viteae</taxon>
        <taxon>Vitis</taxon>
    </lineage>
</organism>
<dbReference type="EMBL" id="AM438863">
    <property type="protein sequence ID" value="CAN60700.1"/>
    <property type="molecule type" value="Genomic_DNA"/>
</dbReference>
<accession>A5AX42</accession>